<dbReference type="SUPFAM" id="SSF50494">
    <property type="entry name" value="Trypsin-like serine proteases"/>
    <property type="match status" value="1"/>
</dbReference>
<dbReference type="InterPro" id="IPR043504">
    <property type="entry name" value="Peptidase_S1_PA_chymotrypsin"/>
</dbReference>
<name>A0A7W9PEE7_9NOCA</name>
<evidence type="ECO:0000256" key="3">
    <source>
        <dbReference type="ARBA" id="ARBA00022801"/>
    </source>
</evidence>
<dbReference type="Pfam" id="PF13180">
    <property type="entry name" value="PDZ_2"/>
    <property type="match status" value="1"/>
</dbReference>
<dbReference type="SUPFAM" id="SSF50156">
    <property type="entry name" value="PDZ domain-like"/>
    <property type="match status" value="1"/>
</dbReference>
<comment type="similarity">
    <text evidence="1">Belongs to the peptidase S1C family.</text>
</comment>
<feature type="region of interest" description="Disordered" evidence="4">
    <location>
        <begin position="1"/>
        <end position="132"/>
    </location>
</feature>
<dbReference type="InterPro" id="IPR001940">
    <property type="entry name" value="Peptidase_S1C"/>
</dbReference>
<feature type="compositionally biased region" description="Low complexity" evidence="4">
    <location>
        <begin position="89"/>
        <end position="101"/>
    </location>
</feature>
<dbReference type="PANTHER" id="PTHR43343">
    <property type="entry name" value="PEPTIDASE S12"/>
    <property type="match status" value="1"/>
</dbReference>
<comment type="caution">
    <text evidence="7">The sequence shown here is derived from an EMBL/GenBank/DDBJ whole genome shotgun (WGS) entry which is preliminary data.</text>
</comment>
<feature type="transmembrane region" description="Helical" evidence="5">
    <location>
        <begin position="230"/>
        <end position="252"/>
    </location>
</feature>
<gene>
    <name evidence="7" type="ORF">BJY24_003503</name>
</gene>
<organism evidence="7 8">
    <name type="scientific">Nocardia transvalensis</name>
    <dbReference type="NCBI Taxonomy" id="37333"/>
    <lineage>
        <taxon>Bacteria</taxon>
        <taxon>Bacillati</taxon>
        <taxon>Actinomycetota</taxon>
        <taxon>Actinomycetes</taxon>
        <taxon>Mycobacteriales</taxon>
        <taxon>Nocardiaceae</taxon>
        <taxon>Nocardia</taxon>
    </lineage>
</organism>
<feature type="compositionally biased region" description="Low complexity" evidence="4">
    <location>
        <begin position="177"/>
        <end position="189"/>
    </location>
</feature>
<dbReference type="InterPro" id="IPR051201">
    <property type="entry name" value="Chloro_Bact_Ser_Proteases"/>
</dbReference>
<evidence type="ECO:0000256" key="5">
    <source>
        <dbReference type="SAM" id="Phobius"/>
    </source>
</evidence>
<keyword evidence="2 7" id="KW-0645">Protease</keyword>
<evidence type="ECO:0000256" key="4">
    <source>
        <dbReference type="SAM" id="MobiDB-lite"/>
    </source>
</evidence>
<feature type="domain" description="PDZ" evidence="6">
    <location>
        <begin position="500"/>
        <end position="572"/>
    </location>
</feature>
<dbReference type="SMART" id="SM00228">
    <property type="entry name" value="PDZ"/>
    <property type="match status" value="1"/>
</dbReference>
<dbReference type="Proteomes" id="UP000540412">
    <property type="component" value="Unassembled WGS sequence"/>
</dbReference>
<keyword evidence="5" id="KW-0812">Transmembrane</keyword>
<evidence type="ECO:0000313" key="7">
    <source>
        <dbReference type="EMBL" id="MBB5914636.1"/>
    </source>
</evidence>
<evidence type="ECO:0000256" key="2">
    <source>
        <dbReference type="ARBA" id="ARBA00022670"/>
    </source>
</evidence>
<keyword evidence="5" id="KW-1133">Transmembrane helix</keyword>
<dbReference type="EC" id="3.4.21.-" evidence="7"/>
<dbReference type="GO" id="GO:0004252">
    <property type="term" value="F:serine-type endopeptidase activity"/>
    <property type="evidence" value="ECO:0007669"/>
    <property type="project" value="InterPro"/>
</dbReference>
<evidence type="ECO:0000313" key="8">
    <source>
        <dbReference type="Proteomes" id="UP000540412"/>
    </source>
</evidence>
<dbReference type="InterPro" id="IPR001478">
    <property type="entry name" value="PDZ"/>
</dbReference>
<dbReference type="PANTHER" id="PTHR43343:SF3">
    <property type="entry name" value="PROTEASE DO-LIKE 8, CHLOROPLASTIC"/>
    <property type="match status" value="1"/>
</dbReference>
<keyword evidence="8" id="KW-1185">Reference proteome</keyword>
<dbReference type="InterPro" id="IPR036034">
    <property type="entry name" value="PDZ_sf"/>
</dbReference>
<sequence length="592" mass="58147">MTEDSKDRRDDPAAEPPKSGGDPQAEQHAQPGPYAPPQGAGAPQGSQGPQGPGSSFPGAAGPQQSPWAPPPGPFAPKGGPYAQQDPNTEGAQQGAEGASAQHPAYPGAQQNAEGGTAQQAAYPGVQQGAEGVAAQQAAYPGAQQNAEGASGQQAAYPGAQPNAEGATAQFAAYPGAQQGAEGATAQHAAYPGAEHTAPIPPYPHAPGGPGQPVGYPAAVQEPRSRVRTGLVAGAVALALVSGGVGGAVGALVTHSDDNGSVSTNALNAPPPKAGQPAANAPAGTVPAVAQKVLPSVVMIRVAGARAEGEGSGVVLSSDGMILTNNHVASGAGQNAKIQVQFNDGSVAGATIVGLDPISDLAVIKADKTGLTPIELGSSQNIQVGQSAVAVGSPLGLAGTVTTGIVSALNRPVSTSGEQGQTGSVISAIQTDAPINPGNSGGALVDMNGNLIGINTAIATLGSSELTGQQSGSIGLGFAIPVDQARRVADQLIKTGHATYAQVGLSVRPADDLNGARVLDVTPDGPAAKAGIPKDSVVTRVDDQVIDSGNALVAAIRSHQPGDKVKITFTDDKGQNPKTVEVTLAAAPAEGGR</sequence>
<dbReference type="EMBL" id="JACHIT010000001">
    <property type="protein sequence ID" value="MBB5914636.1"/>
    <property type="molecule type" value="Genomic_DNA"/>
</dbReference>
<feature type="region of interest" description="Disordered" evidence="4">
    <location>
        <begin position="177"/>
        <end position="217"/>
    </location>
</feature>
<evidence type="ECO:0000256" key="1">
    <source>
        <dbReference type="ARBA" id="ARBA00010541"/>
    </source>
</evidence>
<dbReference type="Gene3D" id="2.40.10.10">
    <property type="entry name" value="Trypsin-like serine proteases"/>
    <property type="match status" value="2"/>
</dbReference>
<accession>A0A7W9PEE7</accession>
<feature type="compositionally biased region" description="Basic and acidic residues" evidence="4">
    <location>
        <begin position="1"/>
        <end position="12"/>
    </location>
</feature>
<evidence type="ECO:0000259" key="6">
    <source>
        <dbReference type="SMART" id="SM00228"/>
    </source>
</evidence>
<dbReference type="InterPro" id="IPR009003">
    <property type="entry name" value="Peptidase_S1_PA"/>
</dbReference>
<reference evidence="7 8" key="1">
    <citation type="submission" date="2020-08" db="EMBL/GenBank/DDBJ databases">
        <title>Sequencing the genomes of 1000 actinobacteria strains.</title>
        <authorList>
            <person name="Klenk H.-P."/>
        </authorList>
    </citation>
    <scope>NUCLEOTIDE SEQUENCE [LARGE SCALE GENOMIC DNA]</scope>
    <source>
        <strain evidence="7 8">DSM 43582</strain>
    </source>
</reference>
<dbReference type="PRINTS" id="PR00834">
    <property type="entry name" value="PROTEASES2C"/>
</dbReference>
<protein>
    <submittedName>
        <fullName evidence="7">Putative serine protease PepD</fullName>
        <ecNumber evidence="7">3.4.21.-</ecNumber>
    </submittedName>
</protein>
<dbReference type="Gene3D" id="2.30.42.10">
    <property type="match status" value="1"/>
</dbReference>
<feature type="compositionally biased region" description="Polar residues" evidence="4">
    <location>
        <begin position="108"/>
        <end position="119"/>
    </location>
</feature>
<keyword evidence="5" id="KW-0472">Membrane</keyword>
<proteinExistence type="inferred from homology"/>
<feature type="compositionally biased region" description="Low complexity" evidence="4">
    <location>
        <begin position="29"/>
        <end position="66"/>
    </location>
</feature>
<dbReference type="GO" id="GO:0006508">
    <property type="term" value="P:proteolysis"/>
    <property type="evidence" value="ECO:0007669"/>
    <property type="project" value="UniProtKB-KW"/>
</dbReference>
<keyword evidence="3 7" id="KW-0378">Hydrolase</keyword>
<dbReference type="AlphaFoldDB" id="A0A7W9PEE7"/>
<dbReference type="Pfam" id="PF13365">
    <property type="entry name" value="Trypsin_2"/>
    <property type="match status" value="1"/>
</dbReference>